<dbReference type="RefSeq" id="WP_378282147.1">
    <property type="nucleotide sequence ID" value="NZ_JBHSON010000014.1"/>
</dbReference>
<sequence>MPPQSEGVPEQAHHPHATIPAAGRLGWAWPELPPGELGPPSPRFAERHATAPLAPLTLPSGDRIRAIARHDDIRTVLAHSAASRNLRYEGAPRLTKGMSLEDNPTSILNQDPPEHTRLRRILSGTFTPRQIEGWRPRVREITAELVDRIAAGPAPVDLVEAFAFPLPSLVICELMGVAAEDQPRFRRWTELFLSTADASAEDRMVAAMEFAGYAAELVADHRGRSGDGPEDLIDVLVQARDEGDRLSEDELVGLVFGLILAGHETTAAQISRGALRLLSHPERWAALAADPGLVPAAVEEILRYDGPGGYGVLRRMTERVELGAGVVEAGEAVFLLLPAGNLDPEIFPEPERFDVTRFAGERDADGGLDGARRHHLSFGHGPHYCLGANLARMELQEAFGALATRLPGLRLAGPATAVPWIGEAVIHRPVEVPVDAGGAAVR</sequence>
<dbReference type="SUPFAM" id="SSF48264">
    <property type="entry name" value="Cytochrome P450"/>
    <property type="match status" value="1"/>
</dbReference>
<evidence type="ECO:0000313" key="4">
    <source>
        <dbReference type="Proteomes" id="UP001596074"/>
    </source>
</evidence>
<keyword evidence="2" id="KW-0408">Iron</keyword>
<dbReference type="InterPro" id="IPR017972">
    <property type="entry name" value="Cyt_P450_CS"/>
</dbReference>
<dbReference type="PRINTS" id="PR00359">
    <property type="entry name" value="BP450"/>
</dbReference>
<keyword evidence="2" id="KW-0560">Oxidoreductase</keyword>
<gene>
    <name evidence="3" type="ORF">ACFPZN_12975</name>
</gene>
<dbReference type="InterPro" id="IPR001128">
    <property type="entry name" value="Cyt_P450"/>
</dbReference>
<comment type="caution">
    <text evidence="3">The sequence shown here is derived from an EMBL/GenBank/DDBJ whole genome shotgun (WGS) entry which is preliminary data.</text>
</comment>
<dbReference type="CDD" id="cd11031">
    <property type="entry name" value="Cyp158A-like"/>
    <property type="match status" value="1"/>
</dbReference>
<protein>
    <submittedName>
        <fullName evidence="3">Cytochrome P450</fullName>
    </submittedName>
</protein>
<dbReference type="InterPro" id="IPR036396">
    <property type="entry name" value="Cyt_P450_sf"/>
</dbReference>
<dbReference type="EMBL" id="JBHSON010000014">
    <property type="protein sequence ID" value="MFC5746529.1"/>
    <property type="molecule type" value="Genomic_DNA"/>
</dbReference>
<dbReference type="InterPro" id="IPR002397">
    <property type="entry name" value="Cyt_P450_B"/>
</dbReference>
<dbReference type="PROSITE" id="PS00086">
    <property type="entry name" value="CYTOCHROME_P450"/>
    <property type="match status" value="1"/>
</dbReference>
<evidence type="ECO:0000313" key="3">
    <source>
        <dbReference type="EMBL" id="MFC5746529.1"/>
    </source>
</evidence>
<keyword evidence="2" id="KW-0479">Metal-binding</keyword>
<dbReference type="Gene3D" id="1.10.630.10">
    <property type="entry name" value="Cytochrome P450"/>
    <property type="match status" value="1"/>
</dbReference>
<dbReference type="Pfam" id="PF00067">
    <property type="entry name" value="p450"/>
    <property type="match status" value="2"/>
</dbReference>
<keyword evidence="2" id="KW-0349">Heme</keyword>
<accession>A0ABW0ZX80</accession>
<evidence type="ECO:0000256" key="2">
    <source>
        <dbReference type="RuleBase" id="RU000461"/>
    </source>
</evidence>
<keyword evidence="4" id="KW-1185">Reference proteome</keyword>
<evidence type="ECO:0000256" key="1">
    <source>
        <dbReference type="ARBA" id="ARBA00010617"/>
    </source>
</evidence>
<name>A0ABW0ZX80_9ACTN</name>
<comment type="similarity">
    <text evidence="1 2">Belongs to the cytochrome P450 family.</text>
</comment>
<proteinExistence type="inferred from homology"/>
<reference evidence="4" key="1">
    <citation type="journal article" date="2019" name="Int. J. Syst. Evol. Microbiol.">
        <title>The Global Catalogue of Microorganisms (GCM) 10K type strain sequencing project: providing services to taxonomists for standard genome sequencing and annotation.</title>
        <authorList>
            <consortium name="The Broad Institute Genomics Platform"/>
            <consortium name="The Broad Institute Genome Sequencing Center for Infectious Disease"/>
            <person name="Wu L."/>
            <person name="Ma J."/>
        </authorList>
    </citation>
    <scope>NUCLEOTIDE SEQUENCE [LARGE SCALE GENOMIC DNA]</scope>
    <source>
        <strain evidence="4">KCTC 42087</strain>
    </source>
</reference>
<keyword evidence="2" id="KW-0503">Monooxygenase</keyword>
<dbReference type="Proteomes" id="UP001596074">
    <property type="component" value="Unassembled WGS sequence"/>
</dbReference>
<dbReference type="PANTHER" id="PTHR46696">
    <property type="entry name" value="P450, PUTATIVE (EUROFUNG)-RELATED"/>
    <property type="match status" value="1"/>
</dbReference>
<organism evidence="3 4">
    <name type="scientific">Actinomadura rugatobispora</name>
    <dbReference type="NCBI Taxonomy" id="1994"/>
    <lineage>
        <taxon>Bacteria</taxon>
        <taxon>Bacillati</taxon>
        <taxon>Actinomycetota</taxon>
        <taxon>Actinomycetes</taxon>
        <taxon>Streptosporangiales</taxon>
        <taxon>Thermomonosporaceae</taxon>
        <taxon>Actinomadura</taxon>
    </lineage>
</organism>
<dbReference type="PRINTS" id="PR00385">
    <property type="entry name" value="P450"/>
</dbReference>
<dbReference type="PANTHER" id="PTHR46696:SF1">
    <property type="entry name" value="CYTOCHROME P450 YJIB-RELATED"/>
    <property type="match status" value="1"/>
</dbReference>